<sequence>MNGNTVVDEFEQVTPAKVTDARFVVPIILAAFPLLGDLAATYVVNEL</sequence>
<dbReference type="EMBL" id="JX997159">
    <property type="protein sequence ID" value="AGE50377.1"/>
    <property type="molecule type" value="Genomic_DNA"/>
</dbReference>
<keyword evidence="3" id="KW-1185">Reference proteome</keyword>
<reference evidence="2 3" key="1">
    <citation type="submission" date="2012-10" db="EMBL/GenBank/DDBJ databases">
        <title>Towards defining the chloroviruses: a genomic journey through a genus of large DNA viruses.</title>
        <authorList>
            <person name="Jeanniard A."/>
            <person name="Dunigan D.D."/>
            <person name="Gurnon J.R."/>
            <person name="Agarkova I."/>
            <person name="Kang M."/>
            <person name="Vitek J."/>
            <person name="Duncan G."/>
            <person name="McClung O.W."/>
            <person name="Larsen M."/>
            <person name="Claverie J.-M."/>
            <person name="Van Etten J.L."/>
            <person name="Blanc G."/>
        </authorList>
    </citation>
    <scope>NUCLEOTIDE SEQUENCE [LARGE SCALE GENOMIC DNA]</scope>
</reference>
<proteinExistence type="predicted"/>
<accession>M1HEX9</accession>
<keyword evidence="1" id="KW-1133">Transmembrane helix</keyword>
<protein>
    <submittedName>
        <fullName evidence="2">Uncharacterized protein</fullName>
    </submittedName>
</protein>
<evidence type="ECO:0000313" key="3">
    <source>
        <dbReference type="Proteomes" id="UP000243236"/>
    </source>
</evidence>
<keyword evidence="1" id="KW-0472">Membrane</keyword>
<name>M1HEX9_9PHYC</name>
<keyword evidence="1" id="KW-0812">Transmembrane</keyword>
<evidence type="ECO:0000313" key="2">
    <source>
        <dbReference type="EMBL" id="AGE50377.1"/>
    </source>
</evidence>
<dbReference type="GeneID" id="41900278"/>
<dbReference type="KEGG" id="vg:41900278"/>
<gene>
    <name evidence="2" type="primary">CVA-1_072L</name>
    <name evidence="2" type="ORF">PBCVCVA1_072L</name>
</gene>
<evidence type="ECO:0000256" key="1">
    <source>
        <dbReference type="SAM" id="Phobius"/>
    </source>
</evidence>
<dbReference type="RefSeq" id="YP_009701713.1">
    <property type="nucleotide sequence ID" value="NC_044937.1"/>
</dbReference>
<dbReference type="Proteomes" id="UP000243236">
    <property type="component" value="Segment"/>
</dbReference>
<organism evidence="2 3">
    <name type="scientific">Paramecium bursaria Chlorella virus CVA-1</name>
    <dbReference type="NCBI Taxonomy" id="42683"/>
    <lineage>
        <taxon>Viruses</taxon>
        <taxon>Varidnaviria</taxon>
        <taxon>Bamfordvirae</taxon>
        <taxon>Nucleocytoviricota</taxon>
        <taxon>Megaviricetes</taxon>
        <taxon>Algavirales</taxon>
        <taxon>Phycodnaviridae</taxon>
        <taxon>Chlorovirus</taxon>
        <taxon>Chlorovirus conductrix</taxon>
        <taxon>Paramecium bursaria Chlorella virus A1</taxon>
    </lineage>
</organism>
<feature type="transmembrane region" description="Helical" evidence="1">
    <location>
        <begin position="23"/>
        <end position="44"/>
    </location>
</feature>